<dbReference type="PATRIC" id="fig|43678.3.peg.2986"/>
<sequence>MATSPRKHAVPAPGETPRRQVINDLAASINDFVPVANVTERAQLLADLAAQNPPFVPSPARPLLVYRADAPAPNRLEVNDGAGFRPVAPVGGTFVGTLNQFGQIAIPHGLDYVPTMASVVMSLDLASGTIGEDIPRDYVATVYTITAVEIRARITNIRVSTWAGNGLRVALAWTAR</sequence>
<evidence type="ECO:0000313" key="1">
    <source>
        <dbReference type="EMBL" id="KZM34554.1"/>
    </source>
</evidence>
<dbReference type="Proteomes" id="UP000076447">
    <property type="component" value="Unassembled WGS sequence"/>
</dbReference>
<comment type="caution">
    <text evidence="1">The sequence shown here is derived from an EMBL/GenBank/DDBJ whole genome shotgun (WGS) entry which is preliminary data.</text>
</comment>
<dbReference type="EMBL" id="LRIE01000079">
    <property type="protein sequence ID" value="KZM34554.1"/>
    <property type="molecule type" value="Genomic_DNA"/>
</dbReference>
<dbReference type="OrthoDB" id="4835819at2"/>
<name>A0A163QUT2_9CELL</name>
<protein>
    <submittedName>
        <fullName evidence="1">Uncharacterized protein</fullName>
    </submittedName>
</protein>
<organism evidence="1 2">
    <name type="scientific">Oerskovia enterophila</name>
    <dbReference type="NCBI Taxonomy" id="43678"/>
    <lineage>
        <taxon>Bacteria</taxon>
        <taxon>Bacillati</taxon>
        <taxon>Actinomycetota</taxon>
        <taxon>Actinomycetes</taxon>
        <taxon>Micrococcales</taxon>
        <taxon>Cellulomonadaceae</taxon>
        <taxon>Oerskovia</taxon>
    </lineage>
</organism>
<proteinExistence type="predicted"/>
<accession>A0A163QUT2</accession>
<evidence type="ECO:0000313" key="2">
    <source>
        <dbReference type="Proteomes" id="UP000076447"/>
    </source>
</evidence>
<gene>
    <name evidence="1" type="ORF">OJAG_28530</name>
</gene>
<dbReference type="RefSeq" id="WP_068709305.1">
    <property type="nucleotide sequence ID" value="NZ_LRIE01000079.1"/>
</dbReference>
<dbReference type="STRING" id="43678.OJAG_28530"/>
<reference evidence="1 2" key="1">
    <citation type="submission" date="2016-01" db="EMBL/GenBank/DDBJ databases">
        <title>Genome sequence of Oerskovia enterophila VJag, an agar and cellulose degrading bacterium.</title>
        <authorList>
            <person name="Poehlein A."/>
            <person name="Jag V."/>
            <person name="Bengelsdorf F."/>
            <person name="Duerre P."/>
            <person name="Daniel R."/>
        </authorList>
    </citation>
    <scope>NUCLEOTIDE SEQUENCE [LARGE SCALE GENOMIC DNA]</scope>
    <source>
        <strain evidence="1 2">VJag</strain>
    </source>
</reference>
<dbReference type="AlphaFoldDB" id="A0A163QUT2"/>